<feature type="transmembrane region" description="Helical" evidence="4">
    <location>
        <begin position="2310"/>
        <end position="2333"/>
    </location>
</feature>
<dbReference type="PANTHER" id="PTHR38934:SF6">
    <property type="entry name" value="CHROMOSOME UNDETERMINED SCAFFOLD_176, WHOLE GENOME SHOTGUN SEQUENCE"/>
    <property type="match status" value="1"/>
</dbReference>
<dbReference type="EMBL" id="CAJJDM010000030">
    <property type="protein sequence ID" value="CAD8060843.1"/>
    <property type="molecule type" value="Genomic_DNA"/>
</dbReference>
<feature type="transmembrane region" description="Helical" evidence="4">
    <location>
        <begin position="2448"/>
        <end position="2469"/>
    </location>
</feature>
<evidence type="ECO:0000313" key="7">
    <source>
        <dbReference type="Proteomes" id="UP000688137"/>
    </source>
</evidence>
<feature type="transmembrane region" description="Helical" evidence="4">
    <location>
        <begin position="2273"/>
        <end position="2298"/>
    </location>
</feature>
<keyword evidence="4" id="KW-0812">Transmembrane</keyword>
<evidence type="ECO:0000256" key="5">
    <source>
        <dbReference type="SAM" id="SignalP"/>
    </source>
</evidence>
<accession>A0A8S1L5K4</accession>
<protein>
    <submittedName>
        <fullName evidence="6">Uncharacterized protein</fullName>
    </submittedName>
</protein>
<keyword evidence="4" id="KW-1133">Transmembrane helix</keyword>
<sequence length="2504" mass="287590">MKLQQFCSILLLQFLSIDSLEISKNCVCGHVRSQKECKSSGICIWEMNRCKLNSGQYYKMEIQNQHHCKQFAKEDCREQEQCGFYLGQCISFDDCRIFNKDYCQESSYKCVSDGTKCVKMLECNDYKTENGCSNKNQHGNYCFWVQDKEKQCRDVKICQELPIYLMSHIMCKEGFDFCTVSEKGYGCIEQMEQCSQYINDFQCFETRQNKKCFWNQKNGKCVEKVCENLPFSQDYECQSHLSDCTSNGIHCIKRKECSDAQNKFGCFTDIQGKKCEYYQNECKIKSCSTASNSLTNYQQCQDYDNLLDCVTSENGGCKKRPETCDGYIREMDCYSNQQQDCVWYYNKCEYRQCYHAPFYYNHTDCKKYGNCIGKLNGGCQVTPQICNEILEEQFCEFNYNNEKCFWLEGNCILLECSILKLPFYKNHQICQQASSFCTFNLDSIGCTDYLCENILEIEYCSIDSSGTICTLNQGCIKKNCKSAPPSYDTNAKCENWLSNCTVNVQVLSNSKILIGCVDKQNSCIHALQDQCYSTLSGFQCKWDQIGQICLDQVCTDANPNSYQTNELCQSFKVFLGSCIIGPTGIGCQQWPNDCNFMVSQQQCQLNLQNGTKCYWNGSYCKIQECSDASKINYTNNVECNLWLDYCIFDHVQGGCKMRINSVACTSSPNHSMYSTHEQCYAWNPKCTVTSSSKAEGCEAKKENCNEYIRQRNCQTNLLGQYCYWDDAEQKCKNEDDDNNGQVDCHKRIYGELSHQDCETFLPKCTLNDINRNCANLSLICDYKYQQQCEITYEQQPCKWDFQNQLCKDVPCTDNTTAKTEAECLKFRKYNQCQLIINSNGTYGPGCEWRPSQCGYITNPTICKLTLTLNEHKCYYFNSLCQIVQPKQCEFITDSKSNEVCQLYNRECILQSSGQGCYSTESCLDLSNQICNSAIMQINQQCNYYDKCRPDINCSDKFLSVNTCDGLKTRLGQLCQYKQTCSLCQFQCIGQTTRKNFNFSNMNLSDKRQKCQDYSSTYIYNTSCNCCVLLTSCNSVQGSVAHCNSSVAQLSSTLQKCGYNSTNSTCENRKCEHLISVTSDKDCYDWNYDCVRGTTGCKTFAGNCTEIKLIYQCQIFQCTWQMGKCVKNIDCQLNTTAITNRECLLINSTYCRLNYTKGQGCSFMDCSYITDQTICNQTNIINGSNCKWQTSQCIRKFCSEYIIQSDCESSYGYYTHIVGKCYWCSNNTTKCSNNKNCNLGSIIQPKSHQDCNEINFIQTIQFSLTSKCTIKKQLCSEYKYQDACVSRIDGIVCYWDSTECKNICQDPSLSNITNDNSQCFLWRPYCMAAVGSGCQLLNCLSLTTNSECDIFINKCIWNGSTCQTIGPCIDYTSSTLCSTTKNSLGIPCFWDGTICLEKTCSNKPTAPLIPTDCQDWLVNCQYNSPNNSCVEDCTQANVLYEEHSQCESFYLNKSCTVKVDLIQCVDLPFSCPSAKQIQCFKDKFGNECYYQEQLQQCVNLTCQNLEAFYTTHQKCNQRLKSCTVNLTLDGCQQLDDCNNYLNQEQCKISKDNVECEWIINQNNCTIKECYTAQLILYSAHSCQQYFGDTCTVNTNLDGCEIAQNLCMKYTFEQCKSDGQKNLSGIYCFWDEGKSTCLEKICENGPALAQSHEECIGFLSTCQKGGCRIKGCFDYNYAIDSACASIFEDKRCVTNGYQCILRNACEDVNIIDGCTFDIDYNPCVWIDDKCYTKTCQTASITFITYQECNSYLSYCTVKQEGGCTYKQSCQDYIIKEACFTDNQNQECIWDEYLNQCFSNLCIEFCGDGIVSSKEEQCDDGNYLPYDGCYKCQIHCPLGCNFCNGIICQDCQKNGWVLNNGVCTSICGDGYAVGKELCDDGNNIEFDGCYQCSYSCHQMCLNCFQGLCIECQKGYLEDGSQCNNICGDGYLIQHLEQCDDGNVQNNDGCSNTCKVEMNWKCQQDNNISVCNYVILPKILLTKLSKTISDNQEFKLSFSQQVRLNVTDISEEQFLQMIIVVIENAQDNEYDVEIKPINSITIELTDVAYKLLVNFKQNIENPVLKVTIKCDNIVDIWDNTLQSNVAKLTLKSPYKMSNDHKSLLQKTALLGRIVMYIIMIVSCVAFLFGNLEILWNLLDMLQQLSFMKYHNLQFPENLQIYFEIFTIGSFTPIIDILQTDLFLQNLFDYQIPLIPAKWKFEYYQINCYFLQNLLTLFSVVILGFVYFVISYLFYKFLIIIKYQNWPAIFYNNYPEFFYKVIKFIFSLQKLARKQYQYFIYSGLIRIYTSNFYELTFTSILQIVNLNLDTTINTIISLLAIITLICNFFLIYFVFSYLRKNDRVNKTVSVLIEGIENKINQGTKQYFTILLLKKTLFIINIVAFQDLVAAQSLITALVSGVFCCYIKIYKPFENKYENTKLFITEILIMLNTIVFSIYEIIKSNEEKEQTELLGWINVAGFTLILILTLAIDVYQQIKKYFKLIMFQFNQCFASQKNNPEQTKKMICNI</sequence>
<dbReference type="InterPro" id="IPR002895">
    <property type="entry name" value="Paramecium_SA"/>
</dbReference>
<dbReference type="OMA" id="ECIWDEY"/>
<dbReference type="PANTHER" id="PTHR38934">
    <property type="entry name" value="HYPHALLY REGULATED CELL WALL PROTEIN 1"/>
    <property type="match status" value="1"/>
</dbReference>
<keyword evidence="4" id="KW-0472">Membrane</keyword>
<feature type="transmembrane region" description="Helical" evidence="4">
    <location>
        <begin position="2209"/>
        <end position="2230"/>
    </location>
</feature>
<dbReference type="Proteomes" id="UP000688137">
    <property type="component" value="Unassembled WGS sequence"/>
</dbReference>
<organism evidence="6 7">
    <name type="scientific">Paramecium primaurelia</name>
    <dbReference type="NCBI Taxonomy" id="5886"/>
    <lineage>
        <taxon>Eukaryota</taxon>
        <taxon>Sar</taxon>
        <taxon>Alveolata</taxon>
        <taxon>Ciliophora</taxon>
        <taxon>Intramacronucleata</taxon>
        <taxon>Oligohymenophorea</taxon>
        <taxon>Peniculida</taxon>
        <taxon>Parameciidae</taxon>
        <taxon>Paramecium</taxon>
    </lineage>
</organism>
<name>A0A8S1L5K4_PARPR</name>
<evidence type="ECO:0000256" key="4">
    <source>
        <dbReference type="SAM" id="Phobius"/>
    </source>
</evidence>
<dbReference type="Pfam" id="PF01508">
    <property type="entry name" value="Paramecium_SA"/>
    <property type="match status" value="14"/>
</dbReference>
<dbReference type="InterPro" id="IPR011936">
    <property type="entry name" value="Myxo_disulph_rpt"/>
</dbReference>
<keyword evidence="2" id="KW-0677">Repeat</keyword>
<keyword evidence="3" id="KW-1015">Disulfide bond</keyword>
<evidence type="ECO:0000256" key="2">
    <source>
        <dbReference type="ARBA" id="ARBA00022737"/>
    </source>
</evidence>
<keyword evidence="7" id="KW-1185">Reference proteome</keyword>
<comment type="caution">
    <text evidence="6">The sequence shown here is derived from an EMBL/GenBank/DDBJ whole genome shotgun (WGS) entry which is preliminary data.</text>
</comment>
<gene>
    <name evidence="6" type="ORF">PPRIM_AZ9-3.1.T0310010</name>
</gene>
<reference evidence="6" key="1">
    <citation type="submission" date="2021-01" db="EMBL/GenBank/DDBJ databases">
        <authorList>
            <consortium name="Genoscope - CEA"/>
            <person name="William W."/>
        </authorList>
    </citation>
    <scope>NUCLEOTIDE SEQUENCE</scope>
</reference>
<proteinExistence type="predicted"/>
<feature type="transmembrane region" description="Helical" evidence="4">
    <location>
        <begin position="2109"/>
        <end position="2134"/>
    </location>
</feature>
<feature type="chain" id="PRO_5035719180" evidence="5">
    <location>
        <begin position="20"/>
        <end position="2504"/>
    </location>
</feature>
<keyword evidence="1 5" id="KW-0732">Signal</keyword>
<feature type="transmembrane region" description="Helical" evidence="4">
    <location>
        <begin position="2361"/>
        <end position="2379"/>
    </location>
</feature>
<feature type="transmembrane region" description="Helical" evidence="4">
    <location>
        <begin position="2416"/>
        <end position="2436"/>
    </location>
</feature>
<evidence type="ECO:0000313" key="6">
    <source>
        <dbReference type="EMBL" id="CAD8060843.1"/>
    </source>
</evidence>
<feature type="transmembrane region" description="Helical" evidence="4">
    <location>
        <begin position="2154"/>
        <end position="2173"/>
    </location>
</feature>
<evidence type="ECO:0000256" key="1">
    <source>
        <dbReference type="ARBA" id="ARBA00022729"/>
    </source>
</evidence>
<feature type="transmembrane region" description="Helical" evidence="4">
    <location>
        <begin position="2385"/>
        <end position="2404"/>
    </location>
</feature>
<evidence type="ECO:0000256" key="3">
    <source>
        <dbReference type="ARBA" id="ARBA00023157"/>
    </source>
</evidence>
<dbReference type="NCBIfam" id="TIGR02232">
    <property type="entry name" value="myxo_disulf_rpt"/>
    <property type="match status" value="2"/>
</dbReference>
<feature type="signal peptide" evidence="5">
    <location>
        <begin position="1"/>
        <end position="19"/>
    </location>
</feature>
<dbReference type="SMART" id="SM00639">
    <property type="entry name" value="PSA"/>
    <property type="match status" value="20"/>
</dbReference>